<dbReference type="GO" id="GO:0030154">
    <property type="term" value="P:cell differentiation"/>
    <property type="evidence" value="ECO:0007669"/>
    <property type="project" value="TreeGrafter"/>
</dbReference>
<gene>
    <name evidence="6" type="ORF">BZ3500_MVSOF-1268-A1-R1_CHR10-1G02677</name>
</gene>
<feature type="region of interest" description="Disordered" evidence="4">
    <location>
        <begin position="206"/>
        <end position="242"/>
    </location>
</feature>
<dbReference type="EMBL" id="FMWP01000116">
    <property type="protein sequence ID" value="SDA01449.1"/>
    <property type="molecule type" value="Genomic_DNA"/>
</dbReference>
<evidence type="ECO:0000256" key="2">
    <source>
        <dbReference type="ARBA" id="ARBA00023163"/>
    </source>
</evidence>
<protein>
    <submittedName>
        <fullName evidence="6">BZ3500_MvSof-1268-A1-R1_Chr10-1g02677 protein</fullName>
    </submittedName>
</protein>
<dbReference type="InterPro" id="IPR009071">
    <property type="entry name" value="HMG_box_dom"/>
</dbReference>
<reference evidence="7" key="1">
    <citation type="submission" date="2016-10" db="EMBL/GenBank/DDBJ databases">
        <authorList>
            <person name="Jeantristanb JTB J.-T."/>
            <person name="Ricardo R."/>
        </authorList>
    </citation>
    <scope>NUCLEOTIDE SEQUENCE [LARGE SCALE GENOMIC DNA]</scope>
</reference>
<name>A0A2X0NJV8_9BASI</name>
<evidence type="ECO:0000313" key="7">
    <source>
        <dbReference type="Proteomes" id="UP000249723"/>
    </source>
</evidence>
<keyword evidence="7" id="KW-1185">Reference proteome</keyword>
<evidence type="ECO:0000256" key="3">
    <source>
        <dbReference type="PROSITE-ProRule" id="PRU00267"/>
    </source>
</evidence>
<dbReference type="SMART" id="SM00398">
    <property type="entry name" value="HMG"/>
    <property type="match status" value="1"/>
</dbReference>
<feature type="compositionally biased region" description="Low complexity" evidence="4">
    <location>
        <begin position="405"/>
        <end position="426"/>
    </location>
</feature>
<dbReference type="InterPro" id="IPR050140">
    <property type="entry name" value="SRY-related_HMG-box_TF-like"/>
</dbReference>
<dbReference type="PANTHER" id="PTHR10270">
    <property type="entry name" value="SOX TRANSCRIPTION FACTOR"/>
    <property type="match status" value="1"/>
</dbReference>
<dbReference type="GO" id="GO:0005634">
    <property type="term" value="C:nucleus"/>
    <property type="evidence" value="ECO:0007669"/>
    <property type="project" value="UniProtKB-UniRule"/>
</dbReference>
<keyword evidence="1 3" id="KW-0238">DNA-binding</keyword>
<evidence type="ECO:0000259" key="5">
    <source>
        <dbReference type="PROSITE" id="PS50118"/>
    </source>
</evidence>
<dbReference type="GO" id="GO:0000978">
    <property type="term" value="F:RNA polymerase II cis-regulatory region sequence-specific DNA binding"/>
    <property type="evidence" value="ECO:0007669"/>
    <property type="project" value="TreeGrafter"/>
</dbReference>
<keyword evidence="2" id="KW-0804">Transcription</keyword>
<feature type="domain" description="HMG box" evidence="5">
    <location>
        <begin position="321"/>
        <end position="391"/>
    </location>
</feature>
<dbReference type="Gene3D" id="1.10.30.10">
    <property type="entry name" value="High mobility group box domain"/>
    <property type="match status" value="1"/>
</dbReference>
<evidence type="ECO:0000313" key="6">
    <source>
        <dbReference type="EMBL" id="SDA01449.1"/>
    </source>
</evidence>
<dbReference type="AlphaFoldDB" id="A0A2X0NJV8"/>
<feature type="compositionally biased region" description="Polar residues" evidence="4">
    <location>
        <begin position="452"/>
        <end position="461"/>
    </location>
</feature>
<dbReference type="InterPro" id="IPR036910">
    <property type="entry name" value="HMG_box_dom_sf"/>
</dbReference>
<dbReference type="Pfam" id="PF00505">
    <property type="entry name" value="HMG_box"/>
    <property type="match status" value="1"/>
</dbReference>
<dbReference type="CDD" id="cd01389">
    <property type="entry name" value="HMG-box_ROX1-like"/>
    <property type="match status" value="1"/>
</dbReference>
<dbReference type="Proteomes" id="UP000249723">
    <property type="component" value="Unassembled WGS sequence"/>
</dbReference>
<dbReference type="SUPFAM" id="SSF47095">
    <property type="entry name" value="HMG-box"/>
    <property type="match status" value="1"/>
</dbReference>
<dbReference type="PROSITE" id="PS50118">
    <property type="entry name" value="HMG_BOX_2"/>
    <property type="match status" value="1"/>
</dbReference>
<evidence type="ECO:0000256" key="1">
    <source>
        <dbReference type="ARBA" id="ARBA00023125"/>
    </source>
</evidence>
<accession>A0A2X0NJV8</accession>
<feature type="compositionally biased region" description="Basic residues" evidence="4">
    <location>
        <begin position="221"/>
        <end position="233"/>
    </location>
</feature>
<feature type="DNA-binding region" description="HMG box" evidence="3">
    <location>
        <begin position="321"/>
        <end position="391"/>
    </location>
</feature>
<sequence length="673" mass="72180">MPISAGPAHSARTSSALDDTVGGPCTRRLSLRSASAIVQRRESNSQPSPEIGHRSSSPSQLNGRSIYRAELLESSRSRSNTPIHRGPCPPNRVKSSELSSPPAPEQRRTSNRRSPNKAARADDMAQSSESYCLPTPTPSLQQLAPTQITAGGISLISTPAAAPQAPTALGPPLLSSPSAALSAIELEDLDKDELITLIRKHLPNRATVPDIDPESLDRLRRPSPRSSRVRKRASGAQNASIQHLVTRLVPGQKESTLSALTKSELAQGLVSTDSLVINVSSPDDLMAVAPSIPETSKEREQSSAMASKSPKKSAKRDRNQPPRPSNPWILYRSAQIQRLRADPRFVETSQGEISKLISYMWRDEDPQVRLKYEQLAAEAKARHADKYPGYTYRPAIRVRRKAELAADGSSPSSSASRSRPGVSGPSKAPQYPNTSIFSHPTAIEMPSPPASPTTQSWEQLTNASSTSNWLHSIPSTPAALDASINDLLASINKQSNIYSPGYAIDPIFNCADCGDTSSSSSDADLESPASSAFTFRDHLAPMSAPAAFSFFDFGLVPSALRQATPIATAPLSPEWLTCTPLASYPSTKSFSIASNSSMSSSSPSLQEASLTQETAQGRTVANVGHHTFPSSGSGDDIMIHVDHIRQSADDQERSPAKFVSSLFVKSSVEPIYV</sequence>
<dbReference type="GO" id="GO:0001228">
    <property type="term" value="F:DNA-binding transcription activator activity, RNA polymerase II-specific"/>
    <property type="evidence" value="ECO:0007669"/>
    <property type="project" value="TreeGrafter"/>
</dbReference>
<organism evidence="6 7">
    <name type="scientific">Microbotryum saponariae</name>
    <dbReference type="NCBI Taxonomy" id="289078"/>
    <lineage>
        <taxon>Eukaryota</taxon>
        <taxon>Fungi</taxon>
        <taxon>Dikarya</taxon>
        <taxon>Basidiomycota</taxon>
        <taxon>Pucciniomycotina</taxon>
        <taxon>Microbotryomycetes</taxon>
        <taxon>Microbotryales</taxon>
        <taxon>Microbotryaceae</taxon>
        <taxon>Microbotryum</taxon>
    </lineage>
</organism>
<feature type="region of interest" description="Disordered" evidence="4">
    <location>
        <begin position="402"/>
        <end position="461"/>
    </location>
</feature>
<proteinExistence type="predicted"/>
<dbReference type="PANTHER" id="PTHR10270:SF161">
    <property type="entry name" value="SEX-DETERMINING REGION Y PROTEIN"/>
    <property type="match status" value="1"/>
</dbReference>
<feature type="region of interest" description="Disordered" evidence="4">
    <location>
        <begin position="293"/>
        <end position="328"/>
    </location>
</feature>
<keyword evidence="3" id="KW-0539">Nucleus</keyword>
<dbReference type="STRING" id="289078.A0A2X0NJV8"/>
<feature type="compositionally biased region" description="Polar residues" evidence="4">
    <location>
        <begin position="44"/>
        <end position="63"/>
    </location>
</feature>
<feature type="region of interest" description="Disordered" evidence="4">
    <location>
        <begin position="1"/>
        <end position="132"/>
    </location>
</feature>
<dbReference type="OrthoDB" id="2523316at2759"/>
<evidence type="ECO:0000256" key="4">
    <source>
        <dbReference type="SAM" id="MobiDB-lite"/>
    </source>
</evidence>